<protein>
    <submittedName>
        <fullName evidence="2">Uncharacterized protein</fullName>
    </submittedName>
</protein>
<feature type="region of interest" description="Disordered" evidence="1">
    <location>
        <begin position="17"/>
        <end position="49"/>
    </location>
</feature>
<organism evidence="2 3">
    <name type="scientific">Alkalihalophilus pseudofirmus (strain ATCC BAA-2126 / JCM 17055 / OF4)</name>
    <name type="common">Bacillus pseudofirmus</name>
    <dbReference type="NCBI Taxonomy" id="398511"/>
    <lineage>
        <taxon>Bacteria</taxon>
        <taxon>Bacillati</taxon>
        <taxon>Bacillota</taxon>
        <taxon>Bacilli</taxon>
        <taxon>Bacillales</taxon>
        <taxon>Bacillaceae</taxon>
        <taxon>Alkalihalophilus</taxon>
    </lineage>
</organism>
<dbReference type="RefSeq" id="WP_012961184.1">
    <property type="nucleotide sequence ID" value="NC_013792.1"/>
</dbReference>
<keyword evidence="2" id="KW-0614">Plasmid</keyword>
<name>D3G1P9_ALKPO</name>
<evidence type="ECO:0000313" key="3">
    <source>
        <dbReference type="Proteomes" id="UP000001544"/>
    </source>
</evidence>
<geneLocation type="plasmid" evidence="2 3">
    <name>pBpOF4-01</name>
</geneLocation>
<reference evidence="2 3" key="1">
    <citation type="journal article" date="2011" name="Environ. Microbiol.">
        <title>Genome of alkaliphilic Bacillus pseudofirmus OF4 reveals adaptations that support the ability to grow in an external pH range from 7.5 to 11.4.</title>
        <authorList>
            <person name="Janto B."/>
            <person name="Ahmed A."/>
            <person name="Ito M."/>
            <person name="Liu J."/>
            <person name="Hicks D.B."/>
            <person name="Pagni S."/>
            <person name="Fackelmayer O.J."/>
            <person name="Smith T.A."/>
            <person name="Earl J."/>
            <person name="Elbourne L.D."/>
            <person name="Hassan K."/>
            <person name="Paulsen I.T."/>
            <person name="Kolsto A.B."/>
            <person name="Tourasse N.J."/>
            <person name="Ehrlich G.D."/>
            <person name="Boissy R."/>
            <person name="Ivey D.M."/>
            <person name="Li G."/>
            <person name="Xue Y."/>
            <person name="Ma Y."/>
            <person name="Hu F.Z."/>
            <person name="Krulwich T.A."/>
        </authorList>
    </citation>
    <scope>NUCLEOTIDE SEQUENCE [LARGE SCALE GENOMIC DNA]</scope>
    <source>
        <strain evidence="3">ATCC BAA-2126 / JCM 17055 / OF4</strain>
    </source>
</reference>
<keyword evidence="3" id="KW-1185">Reference proteome</keyword>
<evidence type="ECO:0000313" key="2">
    <source>
        <dbReference type="EMBL" id="ADC52275.1"/>
    </source>
</evidence>
<dbReference type="Proteomes" id="UP000001544">
    <property type="component" value="Plasmid pBpOF4-01"/>
</dbReference>
<gene>
    <name evidence="2" type="ordered locus">BpOF4_21399</name>
</gene>
<sequence>MRRFELDFERTKTSNQKKFHVQGLTTGSDEPIQEDHLKSTQTAKPKRKIRSDKKIDIKVPITIEQKQKLKILARLESVKTNERVSITQMASMLVQEGLVQYESFPENTYDASLNTIHVKLTSFYAEQLFNFELEWDVSKREAAAKILSYILGKSEVNE</sequence>
<accession>D3G1P9</accession>
<proteinExistence type="predicted"/>
<dbReference type="AlphaFoldDB" id="D3G1P9"/>
<dbReference type="HOGENOM" id="CLU_1665936_0_0_9"/>
<dbReference type="KEGG" id="bpf:BpOF4_21399"/>
<dbReference type="EMBL" id="CP001879">
    <property type="protein sequence ID" value="ADC52275.1"/>
    <property type="molecule type" value="Genomic_DNA"/>
</dbReference>
<evidence type="ECO:0000256" key="1">
    <source>
        <dbReference type="SAM" id="MobiDB-lite"/>
    </source>
</evidence>